<protein>
    <submittedName>
        <fullName evidence="1">Uncharacterized protein</fullName>
    </submittedName>
</protein>
<sequence length="264" mass="31341">DKKIIKIDSSKDLDLNSLIKKINEYGKPLIIGTDKKKIPNLISKFAAQFNAKVIAPKSDLLVKEKKKNTKDYKLNDHKRDALAAALYAYSKYERLFSKIDYHLKEFDKKIIEKVRELCVKDELNIALSLDLITKPEKVKEIKKIIHKKELKKDLIFLYDKIKKQEKTMNYLKKKQNKNENYIRKIKQRDKYLLKKINQLIPDEKAEELLNLREERIISLSNELKAKDENINYLQEEMNKLYGFFSEIGDNYLVKKLRNLGYEEL</sequence>
<accession>X0UUW8</accession>
<comment type="caution">
    <text evidence="1">The sequence shown here is derived from an EMBL/GenBank/DDBJ whole genome shotgun (WGS) entry which is preliminary data.</text>
</comment>
<proteinExistence type="predicted"/>
<organism evidence="1">
    <name type="scientific">marine sediment metagenome</name>
    <dbReference type="NCBI Taxonomy" id="412755"/>
    <lineage>
        <taxon>unclassified sequences</taxon>
        <taxon>metagenomes</taxon>
        <taxon>ecological metagenomes</taxon>
    </lineage>
</organism>
<evidence type="ECO:0000313" key="1">
    <source>
        <dbReference type="EMBL" id="GAG04093.1"/>
    </source>
</evidence>
<dbReference type="AlphaFoldDB" id="X0UUW8"/>
<feature type="non-terminal residue" evidence="1">
    <location>
        <position position="1"/>
    </location>
</feature>
<gene>
    <name evidence="1" type="ORF">S01H1_42114</name>
</gene>
<dbReference type="PANTHER" id="PTHR40707:SF1">
    <property type="entry name" value="DUF460 DOMAIN-CONTAINING PROTEIN"/>
    <property type="match status" value="1"/>
</dbReference>
<dbReference type="InterPro" id="IPR007408">
    <property type="entry name" value="DUF460"/>
</dbReference>
<reference evidence="1" key="1">
    <citation type="journal article" date="2014" name="Front. Microbiol.">
        <title>High frequency of phylogenetically diverse reductive dehalogenase-homologous genes in deep subseafloor sedimentary metagenomes.</title>
        <authorList>
            <person name="Kawai M."/>
            <person name="Futagami T."/>
            <person name="Toyoda A."/>
            <person name="Takaki Y."/>
            <person name="Nishi S."/>
            <person name="Hori S."/>
            <person name="Arai W."/>
            <person name="Tsubouchi T."/>
            <person name="Morono Y."/>
            <person name="Uchiyama I."/>
            <person name="Ito T."/>
            <person name="Fujiyama A."/>
            <person name="Inagaki F."/>
            <person name="Takami H."/>
        </authorList>
    </citation>
    <scope>NUCLEOTIDE SEQUENCE</scope>
    <source>
        <strain evidence="1">Expedition CK06-06</strain>
    </source>
</reference>
<dbReference type="PANTHER" id="PTHR40707">
    <property type="entry name" value="POSSIBLE NUCLEASE OF RNASE H FOLD, RUVC/YQGF FAMILY"/>
    <property type="match status" value="1"/>
</dbReference>
<name>X0UUW8_9ZZZZ</name>
<dbReference type="EMBL" id="BARS01026748">
    <property type="protein sequence ID" value="GAG04093.1"/>
    <property type="molecule type" value="Genomic_DNA"/>
</dbReference>
<dbReference type="Pfam" id="PF04312">
    <property type="entry name" value="DUF460"/>
    <property type="match status" value="1"/>
</dbReference>